<feature type="transmembrane region" description="Helical" evidence="2">
    <location>
        <begin position="116"/>
        <end position="138"/>
    </location>
</feature>
<keyword evidence="2" id="KW-0812">Transmembrane</keyword>
<reference evidence="3" key="1">
    <citation type="journal article" date="2020" name="Nat. Commun.">
        <title>Large-scale genome sequencing of mycorrhizal fungi provides insights into the early evolution of symbiotic traits.</title>
        <authorList>
            <person name="Miyauchi S."/>
            <person name="Kiss E."/>
            <person name="Kuo A."/>
            <person name="Drula E."/>
            <person name="Kohler A."/>
            <person name="Sanchez-Garcia M."/>
            <person name="Morin E."/>
            <person name="Andreopoulos B."/>
            <person name="Barry K.W."/>
            <person name="Bonito G."/>
            <person name="Buee M."/>
            <person name="Carver A."/>
            <person name="Chen C."/>
            <person name="Cichocki N."/>
            <person name="Clum A."/>
            <person name="Culley D."/>
            <person name="Crous P.W."/>
            <person name="Fauchery L."/>
            <person name="Girlanda M."/>
            <person name="Hayes R.D."/>
            <person name="Keri Z."/>
            <person name="LaButti K."/>
            <person name="Lipzen A."/>
            <person name="Lombard V."/>
            <person name="Magnuson J."/>
            <person name="Maillard F."/>
            <person name="Murat C."/>
            <person name="Nolan M."/>
            <person name="Ohm R.A."/>
            <person name="Pangilinan J."/>
            <person name="Pereira M.F."/>
            <person name="Perotto S."/>
            <person name="Peter M."/>
            <person name="Pfister S."/>
            <person name="Riley R."/>
            <person name="Sitrit Y."/>
            <person name="Stielow J.B."/>
            <person name="Szollosi G."/>
            <person name="Zifcakova L."/>
            <person name="Stursova M."/>
            <person name="Spatafora J.W."/>
            <person name="Tedersoo L."/>
            <person name="Vaario L.M."/>
            <person name="Yamada A."/>
            <person name="Yan M."/>
            <person name="Wang P."/>
            <person name="Xu J."/>
            <person name="Bruns T."/>
            <person name="Baldrian P."/>
            <person name="Vilgalys R."/>
            <person name="Dunand C."/>
            <person name="Henrissat B."/>
            <person name="Grigoriev I.V."/>
            <person name="Hibbett D."/>
            <person name="Nagy L.G."/>
            <person name="Martin F.M."/>
        </authorList>
    </citation>
    <scope>NUCLEOTIDE SEQUENCE</scope>
    <source>
        <strain evidence="3">UH-Tt-Lm1</strain>
    </source>
</reference>
<reference evidence="3" key="2">
    <citation type="submission" date="2020-11" db="EMBL/GenBank/DDBJ databases">
        <authorList>
            <consortium name="DOE Joint Genome Institute"/>
            <person name="Kuo A."/>
            <person name="Miyauchi S."/>
            <person name="Kiss E."/>
            <person name="Drula E."/>
            <person name="Kohler A."/>
            <person name="Sanchez-Garcia M."/>
            <person name="Andreopoulos B."/>
            <person name="Barry K.W."/>
            <person name="Bonito G."/>
            <person name="Buee M."/>
            <person name="Carver A."/>
            <person name="Chen C."/>
            <person name="Cichocki N."/>
            <person name="Clum A."/>
            <person name="Culley D."/>
            <person name="Crous P.W."/>
            <person name="Fauchery L."/>
            <person name="Girlanda M."/>
            <person name="Hayes R."/>
            <person name="Keri Z."/>
            <person name="Labutti K."/>
            <person name="Lipzen A."/>
            <person name="Lombard V."/>
            <person name="Magnuson J."/>
            <person name="Maillard F."/>
            <person name="Morin E."/>
            <person name="Murat C."/>
            <person name="Nolan M."/>
            <person name="Ohm R."/>
            <person name="Pangilinan J."/>
            <person name="Pereira M."/>
            <person name="Perotto S."/>
            <person name="Peter M."/>
            <person name="Riley R."/>
            <person name="Sitrit Y."/>
            <person name="Stielow B."/>
            <person name="Szollosi G."/>
            <person name="Zifcakova L."/>
            <person name="Stursova M."/>
            <person name="Spatafora J.W."/>
            <person name="Tedersoo L."/>
            <person name="Vaario L.-M."/>
            <person name="Yamada A."/>
            <person name="Yan M."/>
            <person name="Wang P."/>
            <person name="Xu J."/>
            <person name="Bruns T."/>
            <person name="Baldrian P."/>
            <person name="Vilgalys R."/>
            <person name="Henrissat B."/>
            <person name="Grigoriev I.V."/>
            <person name="Hibbett D."/>
            <person name="Nagy L.G."/>
            <person name="Martin F.M."/>
        </authorList>
    </citation>
    <scope>NUCLEOTIDE SEQUENCE</scope>
    <source>
        <strain evidence="3">UH-Tt-Lm1</strain>
    </source>
</reference>
<evidence type="ECO:0000313" key="4">
    <source>
        <dbReference type="Proteomes" id="UP000736335"/>
    </source>
</evidence>
<evidence type="ECO:0000256" key="2">
    <source>
        <dbReference type="SAM" id="Phobius"/>
    </source>
</evidence>
<keyword evidence="2" id="KW-1133">Transmembrane helix</keyword>
<dbReference type="Pfam" id="PF11911">
    <property type="entry name" value="DUF3429"/>
    <property type="match status" value="1"/>
</dbReference>
<protein>
    <submittedName>
        <fullName evidence="3">Uncharacterized protein</fullName>
    </submittedName>
</protein>
<feature type="transmembrane region" description="Helical" evidence="2">
    <location>
        <begin position="254"/>
        <end position="274"/>
    </location>
</feature>
<dbReference type="Proteomes" id="UP000736335">
    <property type="component" value="Unassembled WGS sequence"/>
</dbReference>
<dbReference type="InterPro" id="IPR021836">
    <property type="entry name" value="DUF3429"/>
</dbReference>
<feature type="region of interest" description="Disordered" evidence="1">
    <location>
        <begin position="293"/>
        <end position="336"/>
    </location>
</feature>
<organism evidence="3 4">
    <name type="scientific">Thelephora terrestris</name>
    <dbReference type="NCBI Taxonomy" id="56493"/>
    <lineage>
        <taxon>Eukaryota</taxon>
        <taxon>Fungi</taxon>
        <taxon>Dikarya</taxon>
        <taxon>Basidiomycota</taxon>
        <taxon>Agaricomycotina</taxon>
        <taxon>Agaricomycetes</taxon>
        <taxon>Thelephorales</taxon>
        <taxon>Thelephoraceae</taxon>
        <taxon>Thelephora</taxon>
    </lineage>
</organism>
<feature type="transmembrane region" description="Helical" evidence="2">
    <location>
        <begin position="165"/>
        <end position="186"/>
    </location>
</feature>
<dbReference type="PANTHER" id="PTHR15887:SF1">
    <property type="entry name" value="TRANSMEMBRANE PROTEIN 69"/>
    <property type="match status" value="1"/>
</dbReference>
<name>A0A9P6LAY0_9AGAM</name>
<evidence type="ECO:0000313" key="3">
    <source>
        <dbReference type="EMBL" id="KAF9789811.1"/>
    </source>
</evidence>
<dbReference type="PANTHER" id="PTHR15887">
    <property type="entry name" value="TRANSMEMBRANE PROTEIN 69"/>
    <property type="match status" value="1"/>
</dbReference>
<dbReference type="AlphaFoldDB" id="A0A9P6LAY0"/>
<keyword evidence="2" id="KW-0472">Membrane</keyword>
<comment type="caution">
    <text evidence="3">The sequence shown here is derived from an EMBL/GenBank/DDBJ whole genome shotgun (WGS) entry which is preliminary data.</text>
</comment>
<keyword evidence="4" id="KW-1185">Reference proteome</keyword>
<accession>A0A9P6LAY0</accession>
<feature type="transmembrane region" description="Helical" evidence="2">
    <location>
        <begin position="207"/>
        <end position="234"/>
    </location>
</feature>
<proteinExistence type="predicted"/>
<dbReference type="EMBL" id="WIUZ02000003">
    <property type="protein sequence ID" value="KAF9789811.1"/>
    <property type="molecule type" value="Genomic_DNA"/>
</dbReference>
<sequence length="336" mass="36024">MNTTMISKKLFQRPFYTATARALQLQAKPQRFGSPLAAVSIFQHRRSVASSVGSRPASQNLKHAALNIREEVGNSAADAARSIAGGNLATDYLPPGKNSSFIGVTKTIAGAVPTPYLVFGLAGALPYLGTSATVIYLANQASLAAQGVLSNIDPGVALTLLDRALSIQVTYGAVMLSFLGALHWGMEFSGLGGYHGYRRLMLGAVPIIVAWPTLAMGPTTALMVQWLGFTGLWYADVKATAAGWAPKWYSQYRFYLSLLVGTCIIGTLAGISYYGPVAGHGLLSHDLQMIQNERRRRRPETSGTVSGDIEAVSTGETGDSYVQIRKKHKPEEEDKE</sequence>
<dbReference type="OrthoDB" id="194289at2759"/>
<evidence type="ECO:0000256" key="1">
    <source>
        <dbReference type="SAM" id="MobiDB-lite"/>
    </source>
</evidence>
<gene>
    <name evidence="3" type="ORF">BJ322DRAFT_558728</name>
</gene>